<dbReference type="RefSeq" id="WP_172591459.1">
    <property type="nucleotide sequence ID" value="NZ_BLRF01000062.1"/>
</dbReference>
<proteinExistence type="predicted"/>
<dbReference type="Proteomes" id="UP001159075">
    <property type="component" value="Unassembled WGS sequence"/>
</dbReference>
<accession>A0ABT6UFQ2</accession>
<dbReference type="EMBL" id="JAOTLW010000019">
    <property type="protein sequence ID" value="MDI5833236.1"/>
    <property type="molecule type" value="Genomic_DNA"/>
</dbReference>
<feature type="domain" description="NAD(P)-binding" evidence="1">
    <location>
        <begin position="7"/>
        <end position="99"/>
    </location>
</feature>
<reference evidence="2 3" key="1">
    <citation type="submission" date="2022-09" db="EMBL/GenBank/DDBJ databases">
        <title>The outer-membrane cytochrome OmcA is essential for infection of Shewanella oneidensis by a zebrafish-associated bacteriophage.</title>
        <authorList>
            <person name="Grenfell A.W."/>
            <person name="Intile P."/>
            <person name="Mcfarlane J."/>
            <person name="Leung D."/>
            <person name="Abdalla K."/>
            <person name="Wold M."/>
            <person name="Kees E."/>
            <person name="Gralnick J."/>
        </authorList>
    </citation>
    <scope>NUCLEOTIDE SEQUENCE [LARGE SCALE GENOMIC DNA]</scope>
    <source>
        <strain evidence="2 3">NF-5</strain>
    </source>
</reference>
<evidence type="ECO:0000313" key="3">
    <source>
        <dbReference type="Proteomes" id="UP001159075"/>
    </source>
</evidence>
<evidence type="ECO:0000313" key="2">
    <source>
        <dbReference type="EMBL" id="MDI5833236.1"/>
    </source>
</evidence>
<organism evidence="2 3">
    <name type="scientific">Shewanella xiamenensis</name>
    <dbReference type="NCBI Taxonomy" id="332186"/>
    <lineage>
        <taxon>Bacteria</taxon>
        <taxon>Pseudomonadati</taxon>
        <taxon>Pseudomonadota</taxon>
        <taxon>Gammaproteobacteria</taxon>
        <taxon>Alteromonadales</taxon>
        <taxon>Shewanellaceae</taxon>
        <taxon>Shewanella</taxon>
    </lineage>
</organism>
<protein>
    <submittedName>
        <fullName evidence="2">NAD(P)H-binding protein</fullName>
    </submittedName>
</protein>
<keyword evidence="3" id="KW-1185">Reference proteome</keyword>
<dbReference type="Pfam" id="PF13460">
    <property type="entry name" value="NAD_binding_10"/>
    <property type="match status" value="1"/>
</dbReference>
<dbReference type="InterPro" id="IPR051604">
    <property type="entry name" value="Ergot_Alk_Oxidoreductase"/>
</dbReference>
<sequence>MKYIIHGATGAQGSPLFNKLIEQGVDAVAAVRDPTSLKGVPTVTLDLTSIDSLISAYAGADGIFVHLPIGPEVMRSEFAHNIAKAIMEAKPARVVLTTSGWPLGIPGDKSALPTLINELEKTNVSLAIIAPQLYLENLLLPIVIGPVKEDHKLPYPLRNDYPVSWCSHLDIADVAAALLRNFSVTGIVEVGQLPAITGNDLADAFADYFGHDVSFQSLTPDEFGMKLAILFGESTATEVVKGYKAKALTQDSAIKQAMSAQVLLGITPRTIGQWLRDINI</sequence>
<evidence type="ECO:0000259" key="1">
    <source>
        <dbReference type="Pfam" id="PF13460"/>
    </source>
</evidence>
<comment type="caution">
    <text evidence="2">The sequence shown here is derived from an EMBL/GenBank/DDBJ whole genome shotgun (WGS) entry which is preliminary data.</text>
</comment>
<dbReference type="PANTHER" id="PTHR43162">
    <property type="match status" value="1"/>
</dbReference>
<dbReference type="InterPro" id="IPR016040">
    <property type="entry name" value="NAD(P)-bd_dom"/>
</dbReference>
<dbReference type="InterPro" id="IPR036291">
    <property type="entry name" value="NAD(P)-bd_dom_sf"/>
</dbReference>
<gene>
    <name evidence="2" type="ORF">ODY93_16770</name>
</gene>
<dbReference type="Gene3D" id="3.40.50.720">
    <property type="entry name" value="NAD(P)-binding Rossmann-like Domain"/>
    <property type="match status" value="1"/>
</dbReference>
<name>A0ABT6UFQ2_9GAMM</name>
<dbReference type="SUPFAM" id="SSF51735">
    <property type="entry name" value="NAD(P)-binding Rossmann-fold domains"/>
    <property type="match status" value="1"/>
</dbReference>
<dbReference type="PANTHER" id="PTHR43162:SF1">
    <property type="entry name" value="PRESTALK A DIFFERENTIATION PROTEIN A"/>
    <property type="match status" value="1"/>
</dbReference>